<gene>
    <name evidence="1" type="ORF">ORD21_17635</name>
</gene>
<reference evidence="1 2" key="1">
    <citation type="submission" date="2022-11" db="EMBL/GenBank/DDBJ databases">
        <title>Deinococcus ZS9-10, Low Temperature and Draught-tolerating, UV-resistant Bacteria from Continental Antarctica.</title>
        <authorList>
            <person name="Cheng L."/>
        </authorList>
    </citation>
    <scope>NUCLEOTIDE SEQUENCE [LARGE SCALE GENOMIC DNA]</scope>
    <source>
        <strain evidence="1 2">ZS9-10</strain>
    </source>
</reference>
<comment type="caution">
    <text evidence="1">The sequence shown here is derived from an EMBL/GenBank/DDBJ whole genome shotgun (WGS) entry which is preliminary data.</text>
</comment>
<name>A0ABU4DVE8_9DEIO</name>
<dbReference type="Pfam" id="PF18944">
    <property type="entry name" value="DUF5691"/>
    <property type="match status" value="1"/>
</dbReference>
<dbReference type="Proteomes" id="UP001276150">
    <property type="component" value="Unassembled WGS sequence"/>
</dbReference>
<sequence>MSDFTPLLATALVGTSRATLPTPSGTPLSDALNQIKKGDAEATLLARAALLGLATRAGRMPEPAPPLPEPAPAETLPEAPARVTRHLSAVLNTSMLPEWLSLCAAAGWRVPPSHLPDLLDWGGRVNEELRATLRPVLGERGRWLTGFSPEWRWLRGLKTGEATLDEETWEEATEAGREALFRALRSADAARGRDFLTSHFKAEKAGVRKRLLDVLTQDWQPEDAVLESLLEETILSDRSEDVRGQARRLLQRLPGSAFNSRMAERVKAMLGQEKVGLLGKLTGQRKYTLSLVDAPDADLKRDGLEPVKHAAERLRQLLSATHPGTLMTALDLKPAELVNLAAQFEAIRELTLALHTLAHSSVHDDECAAVADALLPHLRGGGPSHKPHLSQMLSLISSRCRDAELQMALGNQDAEALLPLLRGLPAPWPRELSGEVLRQLARAIRKAESQYAYGDKNAEWTYAWIQILELAQTHAAPNTPRPPPLPADAPEYARQTLAVLYAGLDLRAQMHADFKETRP</sequence>
<proteinExistence type="predicted"/>
<accession>A0ABU4DVE8</accession>
<keyword evidence="2" id="KW-1185">Reference proteome</keyword>
<protein>
    <submittedName>
        <fullName evidence="1">DUF5691 domain-containing protein</fullName>
    </submittedName>
</protein>
<dbReference type="RefSeq" id="WP_317641771.1">
    <property type="nucleotide sequence ID" value="NZ_JAPMIV010000061.1"/>
</dbReference>
<evidence type="ECO:0000313" key="2">
    <source>
        <dbReference type="Proteomes" id="UP001276150"/>
    </source>
</evidence>
<dbReference type="EMBL" id="JAPMIV010000061">
    <property type="protein sequence ID" value="MDV6376419.1"/>
    <property type="molecule type" value="Genomic_DNA"/>
</dbReference>
<organism evidence="1 2">
    <name type="scientific">Deinococcus arenicola</name>
    <dbReference type="NCBI Taxonomy" id="2994950"/>
    <lineage>
        <taxon>Bacteria</taxon>
        <taxon>Thermotogati</taxon>
        <taxon>Deinococcota</taxon>
        <taxon>Deinococci</taxon>
        <taxon>Deinococcales</taxon>
        <taxon>Deinococcaceae</taxon>
        <taxon>Deinococcus</taxon>
    </lineage>
</organism>
<dbReference type="InterPro" id="IPR043746">
    <property type="entry name" value="DUF5691"/>
</dbReference>
<evidence type="ECO:0000313" key="1">
    <source>
        <dbReference type="EMBL" id="MDV6376419.1"/>
    </source>
</evidence>